<comment type="caution">
    <text evidence="7">The sequence shown here is derived from an EMBL/GenBank/DDBJ whole genome shotgun (WGS) entry which is preliminary data.</text>
</comment>
<dbReference type="SUPFAM" id="SSF54001">
    <property type="entry name" value="Cysteine proteinases"/>
    <property type="match status" value="1"/>
</dbReference>
<evidence type="ECO:0000256" key="4">
    <source>
        <dbReference type="ARBA" id="ARBA00022807"/>
    </source>
</evidence>
<dbReference type="EMBL" id="AAKAJM010000016">
    <property type="protein sequence ID" value="ECQ3013429.1"/>
    <property type="molecule type" value="Genomic_DNA"/>
</dbReference>
<keyword evidence="4" id="KW-0788">Thiol protease</keyword>
<gene>
    <name evidence="8" type="ORF">CBX91_18095</name>
    <name evidence="6" type="ORF">FZ370_16900</name>
    <name evidence="7" type="ORF">GC818_20940</name>
</gene>
<evidence type="ECO:0000256" key="3">
    <source>
        <dbReference type="ARBA" id="ARBA00022801"/>
    </source>
</evidence>
<evidence type="ECO:0000313" key="8">
    <source>
        <dbReference type="EMBL" id="EDH4585925.1"/>
    </source>
</evidence>
<sequence>MSYYDNFKQLSHLNISYKASAASVATIYGNGLNQVEILIAVQLLDTNGKPVMMTQQEMIDSIYLCDYNTGEKLPSDNTGATWNYTTEPGKYVGALEYAPVGKDSHHFTQDENYNYLTLYLYSMARSDGQIVAAGIDIPTIGKFNTTANGTLTPNGPNGSGSVFKMPDNVTAKALLPYQYKTDDFYLTSDSTDKPALNNGGAILYNVKWYNFYLNFRNPELKISFVFSPTIMAGDRVSSQYKGWWIAQMFDFAKRYGEGPSDGYVTVQFDKYSFGFHGEINKQAGVCFSLVRGDCTVPTSYNWDNETYVEIYDQYGNKASPVLKQREETIIVTGVRPVSYNTSESMDQYITNGFQNSPGIPDVIIQHITDNEPGMVCGVLTQNGNTLDYMPCVNVSPVPEQGAMIDSNDLQIITNSNVVTHVVCSVPDNLSHNVAEYQKMSDRDGLKYLLIFWPSQQCLNIYPKTQFGYQGRPYIVGVYDCYSLVRDYLLAEKGVAMSDYPREMYYQNSEQNIFETKLPEEGFVKIEGDSLQPGDFLVLDLPATTLKHAAIYSGSGQILHHLPPGQSRQEAYSESWKKRTSSVWRHKQLIDE</sequence>
<keyword evidence="3" id="KW-0378">Hydrolase</keyword>
<feature type="domain" description="NlpC/P60" evidence="5">
    <location>
        <begin position="448"/>
        <end position="586"/>
    </location>
</feature>
<dbReference type="GO" id="GO:0006508">
    <property type="term" value="P:proteolysis"/>
    <property type="evidence" value="ECO:0007669"/>
    <property type="project" value="UniProtKB-KW"/>
</dbReference>
<dbReference type="GO" id="GO:0008234">
    <property type="term" value="F:cysteine-type peptidase activity"/>
    <property type="evidence" value="ECO:0007669"/>
    <property type="project" value="UniProtKB-KW"/>
</dbReference>
<name>A0A633Q2T8_SALER</name>
<evidence type="ECO:0000256" key="1">
    <source>
        <dbReference type="ARBA" id="ARBA00007074"/>
    </source>
</evidence>
<dbReference type="Gene3D" id="3.90.1720.10">
    <property type="entry name" value="endopeptidase domain like (from Nostoc punctiforme)"/>
    <property type="match status" value="1"/>
</dbReference>
<accession>A0A633Q2T8</accession>
<evidence type="ECO:0000313" key="6">
    <source>
        <dbReference type="EMBL" id="ECQ3013429.1"/>
    </source>
</evidence>
<dbReference type="Pfam" id="PF00877">
    <property type="entry name" value="NLPC_P60"/>
    <property type="match status" value="1"/>
</dbReference>
<dbReference type="EMBL" id="AAMHSF010000012">
    <property type="protein sequence ID" value="EDH4585925.1"/>
    <property type="molecule type" value="Genomic_DNA"/>
</dbReference>
<dbReference type="PROSITE" id="PS51935">
    <property type="entry name" value="NLPC_P60"/>
    <property type="match status" value="1"/>
</dbReference>
<proteinExistence type="inferred from homology"/>
<dbReference type="EMBL" id="AAMHCR010000100">
    <property type="protein sequence ID" value="EDH3028973.1"/>
    <property type="molecule type" value="Genomic_DNA"/>
</dbReference>
<organism evidence="7">
    <name type="scientific">Salmonella enterica</name>
    <name type="common">Salmonella choleraesuis</name>
    <dbReference type="NCBI Taxonomy" id="28901"/>
    <lineage>
        <taxon>Bacteria</taxon>
        <taxon>Pseudomonadati</taxon>
        <taxon>Pseudomonadota</taxon>
        <taxon>Gammaproteobacteria</taxon>
        <taxon>Enterobacterales</taxon>
        <taxon>Enterobacteriaceae</taxon>
        <taxon>Salmonella</taxon>
    </lineage>
</organism>
<comment type="similarity">
    <text evidence="1">Belongs to the peptidase C40 family.</text>
</comment>
<evidence type="ECO:0000259" key="5">
    <source>
        <dbReference type="PROSITE" id="PS51935"/>
    </source>
</evidence>
<protein>
    <recommendedName>
        <fullName evidence="5">NlpC/P60 domain-containing protein</fullName>
    </recommendedName>
</protein>
<evidence type="ECO:0000313" key="7">
    <source>
        <dbReference type="EMBL" id="EDH3028973.1"/>
    </source>
</evidence>
<evidence type="ECO:0000256" key="2">
    <source>
        <dbReference type="ARBA" id="ARBA00022670"/>
    </source>
</evidence>
<dbReference type="InterPro" id="IPR000064">
    <property type="entry name" value="NLP_P60_dom"/>
</dbReference>
<dbReference type="AlphaFoldDB" id="A0A633Q2T8"/>
<keyword evidence="2" id="KW-0645">Protease</keyword>
<reference evidence="7" key="1">
    <citation type="submission" date="2019-10" db="EMBL/GenBank/DDBJ databases">
        <authorList>
            <consortium name="PulseNet: The National Subtyping Network for Foodborne Disease Surveillance"/>
            <person name="Tarr C.L."/>
            <person name="Trees E."/>
            <person name="Katz L.S."/>
            <person name="Carleton-Romer H.A."/>
            <person name="Stroika S."/>
            <person name="Kucerova Z."/>
            <person name="Roache K.F."/>
            <person name="Sabol A.L."/>
            <person name="Besser J."/>
            <person name="Gerner-Smidt P."/>
        </authorList>
    </citation>
    <scope>NUCLEOTIDE SEQUENCE</scope>
    <source>
        <strain evidence="8">2014K-0489</strain>
        <strain evidence="6">PNUSAS094603</strain>
        <strain evidence="7">PNUSAS109927</strain>
    </source>
</reference>
<dbReference type="InterPro" id="IPR038765">
    <property type="entry name" value="Papain-like_cys_pep_sf"/>
</dbReference>